<evidence type="ECO:0000313" key="5">
    <source>
        <dbReference type="Proteomes" id="UP000255543"/>
    </source>
</evidence>
<keyword evidence="1" id="KW-0812">Transmembrane</keyword>
<reference evidence="4 5" key="1">
    <citation type="submission" date="2018-06" db="EMBL/GenBank/DDBJ databases">
        <authorList>
            <consortium name="Pathogen Informatics"/>
            <person name="Doyle S."/>
        </authorList>
    </citation>
    <scope>NUCLEOTIDE SEQUENCE [LARGE SCALE GENOMIC DNA]</scope>
    <source>
        <strain evidence="2 4">NCTC8009</strain>
        <strain evidence="3 5">NCTC8179</strain>
    </source>
</reference>
<dbReference type="Proteomes" id="UP000250991">
    <property type="component" value="Unassembled WGS sequence"/>
</dbReference>
<feature type="transmembrane region" description="Helical" evidence="1">
    <location>
        <begin position="48"/>
        <end position="68"/>
    </location>
</feature>
<keyword evidence="1" id="KW-1133">Transmembrane helix</keyword>
<organism evidence="2 4">
    <name type="scientific">Escherichia coli</name>
    <dbReference type="NCBI Taxonomy" id="562"/>
    <lineage>
        <taxon>Bacteria</taxon>
        <taxon>Pseudomonadati</taxon>
        <taxon>Pseudomonadota</taxon>
        <taxon>Gammaproteobacteria</taxon>
        <taxon>Enterobacterales</taxon>
        <taxon>Enterobacteriaceae</taxon>
        <taxon>Escherichia</taxon>
    </lineage>
</organism>
<dbReference type="EMBL" id="UGEB01000001">
    <property type="protein sequence ID" value="STK41465.1"/>
    <property type="molecule type" value="Genomic_DNA"/>
</dbReference>
<evidence type="ECO:0000313" key="2">
    <source>
        <dbReference type="EMBL" id="SQD04491.1"/>
    </source>
</evidence>
<name>A0A2X3KA20_ECOLX</name>
<evidence type="ECO:0000256" key="1">
    <source>
        <dbReference type="SAM" id="Phobius"/>
    </source>
</evidence>
<feature type="transmembrane region" description="Helical" evidence="1">
    <location>
        <begin position="12"/>
        <end position="36"/>
    </location>
</feature>
<accession>A0A2X3KA20</accession>
<dbReference type="Pfam" id="PF05106">
    <property type="entry name" value="Phage_holin_3_1"/>
    <property type="match status" value="1"/>
</dbReference>
<gene>
    <name evidence="2" type="ORF">NCTC8009_05009</name>
    <name evidence="3" type="ORF">NCTC8179_00008</name>
</gene>
<dbReference type="Proteomes" id="UP000255543">
    <property type="component" value="Unassembled WGS sequence"/>
</dbReference>
<proteinExistence type="predicted"/>
<evidence type="ECO:0000313" key="3">
    <source>
        <dbReference type="EMBL" id="STK41465.1"/>
    </source>
</evidence>
<evidence type="ECO:0000313" key="4">
    <source>
        <dbReference type="Proteomes" id="UP000250991"/>
    </source>
</evidence>
<dbReference type="AlphaFoldDB" id="A0A2X3KA20"/>
<keyword evidence="1" id="KW-0472">Membrane</keyword>
<dbReference type="EMBL" id="UARW01000010">
    <property type="protein sequence ID" value="SQD04491.1"/>
    <property type="molecule type" value="Genomic_DNA"/>
</dbReference>
<sequence>MSTIQTGITEQVIAWLFDHLPTVYAVGAAVSISALMSLYDGRTLVQTVTGSLACGVLAMAVAGSLRFFGFPEDAVTFIGASIGFYGCRESTRQGYCGL</sequence>
<protein>
    <submittedName>
        <fullName evidence="2">Putative phage holin protein</fullName>
    </submittedName>
</protein>
<dbReference type="InterPro" id="IPR006481">
    <property type="entry name" value="Phage_lambda_GpS_holin"/>
</dbReference>